<protein>
    <submittedName>
        <fullName evidence="1">Uncharacterized protein</fullName>
    </submittedName>
</protein>
<name>A0A328FG28_9BACT</name>
<organism evidence="1 2">
    <name type="scientific">Desulfobacter hydrogenophilus</name>
    <dbReference type="NCBI Taxonomy" id="2291"/>
    <lineage>
        <taxon>Bacteria</taxon>
        <taxon>Pseudomonadati</taxon>
        <taxon>Thermodesulfobacteriota</taxon>
        <taxon>Desulfobacteria</taxon>
        <taxon>Desulfobacterales</taxon>
        <taxon>Desulfobacteraceae</taxon>
        <taxon>Desulfobacter</taxon>
    </lineage>
</organism>
<proteinExistence type="predicted"/>
<dbReference type="EMBL" id="QLNI01000003">
    <property type="protein sequence ID" value="RAM03581.1"/>
    <property type="molecule type" value="Genomic_DNA"/>
</dbReference>
<reference evidence="1 2" key="1">
    <citation type="submission" date="2018-06" db="EMBL/GenBank/DDBJ databases">
        <title>Complete Genome Sequence of Desulfobacter hydrogenophilus (DSM3380).</title>
        <authorList>
            <person name="Marietou A."/>
            <person name="Schreiber L."/>
            <person name="Marshall I."/>
            <person name="Jorgensen B."/>
        </authorList>
    </citation>
    <scope>NUCLEOTIDE SEQUENCE [LARGE SCALE GENOMIC DNA]</scope>
    <source>
        <strain evidence="1 2">DSM 3380</strain>
    </source>
</reference>
<dbReference type="AlphaFoldDB" id="A0A328FG28"/>
<dbReference type="Proteomes" id="UP000248798">
    <property type="component" value="Unassembled WGS sequence"/>
</dbReference>
<comment type="caution">
    <text evidence="1">The sequence shown here is derived from an EMBL/GenBank/DDBJ whole genome shotgun (WGS) entry which is preliminary data.</text>
</comment>
<evidence type="ECO:0000313" key="2">
    <source>
        <dbReference type="Proteomes" id="UP000248798"/>
    </source>
</evidence>
<evidence type="ECO:0000313" key="1">
    <source>
        <dbReference type="EMBL" id="RAM03581.1"/>
    </source>
</evidence>
<dbReference type="RefSeq" id="WP_111953271.1">
    <property type="nucleotide sequence ID" value="NZ_CP036313.1"/>
</dbReference>
<accession>A0A328FG28</accession>
<gene>
    <name evidence="1" type="ORF">DO021_02175</name>
</gene>
<sequence length="62" mass="6846">MSTGSDYTTNVIADHGVLDSGFYSINVPFSKQNPAKKVRDVLNNKKKKNPIKKYGIKGGMDE</sequence>